<protein>
    <submittedName>
        <fullName evidence="7">Polysaccharide lyase family 1 protein</fullName>
    </submittedName>
</protein>
<dbReference type="EMBL" id="ML119106">
    <property type="protein sequence ID" value="RPB17341.1"/>
    <property type="molecule type" value="Genomic_DNA"/>
</dbReference>
<dbReference type="GO" id="GO:0005576">
    <property type="term" value="C:extracellular region"/>
    <property type="evidence" value="ECO:0007669"/>
    <property type="project" value="UniProtKB-SubCell"/>
</dbReference>
<keyword evidence="8" id="KW-1185">Reference proteome</keyword>
<keyword evidence="2 5" id="KW-0732">Signal</keyword>
<feature type="domain" description="Pectate lyase" evidence="6">
    <location>
        <begin position="41"/>
        <end position="250"/>
    </location>
</feature>
<reference evidence="7 8" key="1">
    <citation type="journal article" date="2018" name="Nat. Ecol. Evol.">
        <title>Pezizomycetes genomes reveal the molecular basis of ectomycorrhizal truffle lifestyle.</title>
        <authorList>
            <person name="Murat C."/>
            <person name="Payen T."/>
            <person name="Noel B."/>
            <person name="Kuo A."/>
            <person name="Morin E."/>
            <person name="Chen J."/>
            <person name="Kohler A."/>
            <person name="Krizsan K."/>
            <person name="Balestrini R."/>
            <person name="Da Silva C."/>
            <person name="Montanini B."/>
            <person name="Hainaut M."/>
            <person name="Levati E."/>
            <person name="Barry K.W."/>
            <person name="Belfiori B."/>
            <person name="Cichocki N."/>
            <person name="Clum A."/>
            <person name="Dockter R.B."/>
            <person name="Fauchery L."/>
            <person name="Guy J."/>
            <person name="Iotti M."/>
            <person name="Le Tacon F."/>
            <person name="Lindquist E.A."/>
            <person name="Lipzen A."/>
            <person name="Malagnac F."/>
            <person name="Mello A."/>
            <person name="Molinier V."/>
            <person name="Miyauchi S."/>
            <person name="Poulain J."/>
            <person name="Riccioni C."/>
            <person name="Rubini A."/>
            <person name="Sitrit Y."/>
            <person name="Splivallo R."/>
            <person name="Traeger S."/>
            <person name="Wang M."/>
            <person name="Zifcakova L."/>
            <person name="Wipf D."/>
            <person name="Zambonelli A."/>
            <person name="Paolocci F."/>
            <person name="Nowrousian M."/>
            <person name="Ottonello S."/>
            <person name="Baldrian P."/>
            <person name="Spatafora J.W."/>
            <person name="Henrissat B."/>
            <person name="Nagy L.G."/>
            <person name="Aury J.M."/>
            <person name="Wincker P."/>
            <person name="Grigoriev I.V."/>
            <person name="Bonfante P."/>
            <person name="Martin F.M."/>
        </authorList>
    </citation>
    <scope>NUCLEOTIDE SEQUENCE [LARGE SCALE GENOMIC DNA]</scope>
    <source>
        <strain evidence="7 8">CCBAS932</strain>
    </source>
</reference>
<evidence type="ECO:0000256" key="2">
    <source>
        <dbReference type="ARBA" id="ARBA00022729"/>
    </source>
</evidence>
<dbReference type="STRING" id="1392247.A0A3N4L9M4"/>
<dbReference type="Pfam" id="PF00544">
    <property type="entry name" value="Pectate_lyase_4"/>
    <property type="match status" value="1"/>
</dbReference>
<dbReference type="Proteomes" id="UP000277580">
    <property type="component" value="Unassembled WGS sequence"/>
</dbReference>
<dbReference type="AlphaFoldDB" id="A0A3N4L9M4"/>
<dbReference type="GO" id="GO:0000272">
    <property type="term" value="P:polysaccharide catabolic process"/>
    <property type="evidence" value="ECO:0007669"/>
    <property type="project" value="UniProtKB-KW"/>
</dbReference>
<evidence type="ECO:0000256" key="3">
    <source>
        <dbReference type="ARBA" id="ARBA00023239"/>
    </source>
</evidence>
<dbReference type="InterPro" id="IPR045032">
    <property type="entry name" value="PEL"/>
</dbReference>
<organism evidence="7 8">
    <name type="scientific">Morchella conica CCBAS932</name>
    <dbReference type="NCBI Taxonomy" id="1392247"/>
    <lineage>
        <taxon>Eukaryota</taxon>
        <taxon>Fungi</taxon>
        <taxon>Dikarya</taxon>
        <taxon>Ascomycota</taxon>
        <taxon>Pezizomycotina</taxon>
        <taxon>Pezizomycetes</taxon>
        <taxon>Pezizales</taxon>
        <taxon>Morchellaceae</taxon>
        <taxon>Morchella</taxon>
    </lineage>
</organism>
<name>A0A3N4L9M4_9PEZI</name>
<proteinExistence type="inferred from homology"/>
<keyword evidence="3 4" id="KW-0456">Lyase</keyword>
<evidence type="ECO:0000256" key="1">
    <source>
        <dbReference type="ARBA" id="ARBA00010980"/>
    </source>
</evidence>
<dbReference type="InterPro" id="IPR002022">
    <property type="entry name" value="Pec_lyase"/>
</dbReference>
<comment type="subcellular location">
    <subcellularLocation>
        <location evidence="4">Secreted</location>
    </subcellularLocation>
</comment>
<evidence type="ECO:0000313" key="7">
    <source>
        <dbReference type="EMBL" id="RPB17341.1"/>
    </source>
</evidence>
<keyword evidence="4" id="KW-0119">Carbohydrate metabolism</keyword>
<dbReference type="InParanoid" id="A0A3N4L9M4"/>
<dbReference type="PANTHER" id="PTHR31683:SF18">
    <property type="entry name" value="PECTATE LYASE 21-RELATED"/>
    <property type="match status" value="1"/>
</dbReference>
<keyword evidence="4" id="KW-0624">Polysaccharide degradation</keyword>
<dbReference type="Gene3D" id="2.160.20.10">
    <property type="entry name" value="Single-stranded right-handed beta-helix, Pectin lyase-like"/>
    <property type="match status" value="1"/>
</dbReference>
<dbReference type="PANTHER" id="PTHR31683">
    <property type="entry name" value="PECTATE LYASE 18-RELATED"/>
    <property type="match status" value="1"/>
</dbReference>
<dbReference type="GO" id="GO:0030570">
    <property type="term" value="F:pectate lyase activity"/>
    <property type="evidence" value="ECO:0007669"/>
    <property type="project" value="InterPro"/>
</dbReference>
<evidence type="ECO:0000256" key="5">
    <source>
        <dbReference type="SAM" id="SignalP"/>
    </source>
</evidence>
<comment type="similarity">
    <text evidence="1 4">Belongs to the polysaccharide lyase 1 family.</text>
</comment>
<evidence type="ECO:0000259" key="6">
    <source>
        <dbReference type="SMART" id="SM00656"/>
    </source>
</evidence>
<dbReference type="OrthoDB" id="1637350at2759"/>
<gene>
    <name evidence="7" type="ORF">P167DRAFT_531585</name>
</gene>
<dbReference type="InterPro" id="IPR012334">
    <property type="entry name" value="Pectin_lyas_fold"/>
</dbReference>
<keyword evidence="4" id="KW-0964">Secreted</keyword>
<sequence>MKFFSLSLQLLSLASLGFVKGQELFPQVGYSTLNGGTTGGTGGTVTTVSTSAALIAAVKGNTKKIVQFSVPITLTARPQIGSNTSLIGIGTNAILTGKGLDVSSVSNVIIRNIATKKIVGNDGISVKSSKNVWIDHCDFSSDVLNGFDYYDGLVDVTSGSDYVTLSYNYFHAHFKASLVGGNPDATGETYHITYHHNFWENLSTRTPALRFSFAHVYNNYYKDIFAQAIHTRSGAQALIEYNVFRNVTECISTYGMVIPQDSPNSSPDGDYEPDGFANEQFNDFGGYPKNITQVGSLTSVPYTYTATPLDQVMTVVVRDAGLGKI</sequence>
<evidence type="ECO:0000256" key="4">
    <source>
        <dbReference type="RuleBase" id="RU361173"/>
    </source>
</evidence>
<feature type="chain" id="PRO_5017952936" evidence="5">
    <location>
        <begin position="22"/>
        <end position="325"/>
    </location>
</feature>
<dbReference type="InterPro" id="IPR011050">
    <property type="entry name" value="Pectin_lyase_fold/virulence"/>
</dbReference>
<feature type="signal peptide" evidence="5">
    <location>
        <begin position="1"/>
        <end position="21"/>
    </location>
</feature>
<accession>A0A3N4L9M4</accession>
<dbReference type="SUPFAM" id="SSF51126">
    <property type="entry name" value="Pectin lyase-like"/>
    <property type="match status" value="1"/>
</dbReference>
<evidence type="ECO:0000313" key="8">
    <source>
        <dbReference type="Proteomes" id="UP000277580"/>
    </source>
</evidence>
<dbReference type="SMART" id="SM00656">
    <property type="entry name" value="Amb_all"/>
    <property type="match status" value="1"/>
</dbReference>